<evidence type="ECO:0000313" key="2">
    <source>
        <dbReference type="Proteomes" id="UP000320672"/>
    </source>
</evidence>
<name>A0A517MBV2_9BACT</name>
<keyword evidence="2" id="KW-1185">Reference proteome</keyword>
<proteinExistence type="predicted"/>
<protein>
    <submittedName>
        <fullName evidence="1">Uncharacterized protein</fullName>
    </submittedName>
</protein>
<dbReference type="AlphaFoldDB" id="A0A517MBV2"/>
<accession>A0A517MBV2</accession>
<evidence type="ECO:0000313" key="1">
    <source>
        <dbReference type="EMBL" id="QDS92352.1"/>
    </source>
</evidence>
<gene>
    <name evidence="1" type="ORF">FF011L_10940</name>
</gene>
<sequence>MSSIGTYQPTHSAGKLMAVPRVDLAPSNFPVRYPPFSSFQLNPVSRYDRRRKP</sequence>
<dbReference type="KEGG" id="rml:FF011L_10940"/>
<organism evidence="1 2">
    <name type="scientific">Roseimaritima multifibrata</name>
    <dbReference type="NCBI Taxonomy" id="1930274"/>
    <lineage>
        <taxon>Bacteria</taxon>
        <taxon>Pseudomonadati</taxon>
        <taxon>Planctomycetota</taxon>
        <taxon>Planctomycetia</taxon>
        <taxon>Pirellulales</taxon>
        <taxon>Pirellulaceae</taxon>
        <taxon>Roseimaritima</taxon>
    </lineage>
</organism>
<dbReference type="EMBL" id="CP036262">
    <property type="protein sequence ID" value="QDS92352.1"/>
    <property type="molecule type" value="Genomic_DNA"/>
</dbReference>
<reference evidence="1 2" key="1">
    <citation type="submission" date="2019-02" db="EMBL/GenBank/DDBJ databases">
        <title>Deep-cultivation of Planctomycetes and their phenomic and genomic characterization uncovers novel biology.</title>
        <authorList>
            <person name="Wiegand S."/>
            <person name="Jogler M."/>
            <person name="Boedeker C."/>
            <person name="Pinto D."/>
            <person name="Vollmers J."/>
            <person name="Rivas-Marin E."/>
            <person name="Kohn T."/>
            <person name="Peeters S.H."/>
            <person name="Heuer A."/>
            <person name="Rast P."/>
            <person name="Oberbeckmann S."/>
            <person name="Bunk B."/>
            <person name="Jeske O."/>
            <person name="Meyerdierks A."/>
            <person name="Storesund J.E."/>
            <person name="Kallscheuer N."/>
            <person name="Luecker S."/>
            <person name="Lage O.M."/>
            <person name="Pohl T."/>
            <person name="Merkel B.J."/>
            <person name="Hornburger P."/>
            <person name="Mueller R.-W."/>
            <person name="Bruemmer F."/>
            <person name="Labrenz M."/>
            <person name="Spormann A.M."/>
            <person name="Op den Camp H."/>
            <person name="Overmann J."/>
            <person name="Amann R."/>
            <person name="Jetten M.S.M."/>
            <person name="Mascher T."/>
            <person name="Medema M.H."/>
            <person name="Devos D.P."/>
            <person name="Kaster A.-K."/>
            <person name="Ovreas L."/>
            <person name="Rohde M."/>
            <person name="Galperin M.Y."/>
            <person name="Jogler C."/>
        </authorList>
    </citation>
    <scope>NUCLEOTIDE SEQUENCE [LARGE SCALE GENOMIC DNA]</scope>
    <source>
        <strain evidence="1 2">FF011L</strain>
    </source>
</reference>
<dbReference type="Proteomes" id="UP000320672">
    <property type="component" value="Chromosome"/>
</dbReference>